<dbReference type="EMBL" id="JARJLG010000106">
    <property type="protein sequence ID" value="KAJ7744774.1"/>
    <property type="molecule type" value="Genomic_DNA"/>
</dbReference>
<feature type="compositionally biased region" description="Basic residues" evidence="1">
    <location>
        <begin position="246"/>
        <end position="257"/>
    </location>
</feature>
<protein>
    <submittedName>
        <fullName evidence="2">Uncharacterized protein</fullName>
    </submittedName>
</protein>
<organism evidence="2 3">
    <name type="scientific">Mycena maculata</name>
    <dbReference type="NCBI Taxonomy" id="230809"/>
    <lineage>
        <taxon>Eukaryota</taxon>
        <taxon>Fungi</taxon>
        <taxon>Dikarya</taxon>
        <taxon>Basidiomycota</taxon>
        <taxon>Agaricomycotina</taxon>
        <taxon>Agaricomycetes</taxon>
        <taxon>Agaricomycetidae</taxon>
        <taxon>Agaricales</taxon>
        <taxon>Marasmiineae</taxon>
        <taxon>Mycenaceae</taxon>
        <taxon>Mycena</taxon>
    </lineage>
</organism>
<accession>A0AAD7N534</accession>
<evidence type="ECO:0000313" key="2">
    <source>
        <dbReference type="EMBL" id="KAJ7744774.1"/>
    </source>
</evidence>
<sequence>MSVFQAPIVLVLPSPPYSSPLEASLSTFVEPDLGCRAAAYTDTISMDPRRTAYLNEETPHQIRDRLRFYRAHNVKFVEYFPDGTCRELERNDSLDVLLLAKMPFPDIQLRQVQQMMSTLRYFLFDLQNSMREIVPHHGPAQTLSNMVFYRQYSEGYYGLIFPVQTNTYAKCPLHPSMRDLLAQTPLEDEAQLQQSFVASGNAYYLDTLINRVIFDFGREVRKIELQERLQTMVKEQYPAATSPRSRNTRRLHWSMAS</sequence>
<evidence type="ECO:0000313" key="3">
    <source>
        <dbReference type="Proteomes" id="UP001215280"/>
    </source>
</evidence>
<name>A0AAD7N534_9AGAR</name>
<reference evidence="2" key="1">
    <citation type="submission" date="2023-03" db="EMBL/GenBank/DDBJ databases">
        <title>Massive genome expansion in bonnet fungi (Mycena s.s.) driven by repeated elements and novel gene families across ecological guilds.</title>
        <authorList>
            <consortium name="Lawrence Berkeley National Laboratory"/>
            <person name="Harder C.B."/>
            <person name="Miyauchi S."/>
            <person name="Viragh M."/>
            <person name="Kuo A."/>
            <person name="Thoen E."/>
            <person name="Andreopoulos B."/>
            <person name="Lu D."/>
            <person name="Skrede I."/>
            <person name="Drula E."/>
            <person name="Henrissat B."/>
            <person name="Morin E."/>
            <person name="Kohler A."/>
            <person name="Barry K."/>
            <person name="LaButti K."/>
            <person name="Morin E."/>
            <person name="Salamov A."/>
            <person name="Lipzen A."/>
            <person name="Mereny Z."/>
            <person name="Hegedus B."/>
            <person name="Baldrian P."/>
            <person name="Stursova M."/>
            <person name="Weitz H."/>
            <person name="Taylor A."/>
            <person name="Grigoriev I.V."/>
            <person name="Nagy L.G."/>
            <person name="Martin F."/>
            <person name="Kauserud H."/>
        </authorList>
    </citation>
    <scope>NUCLEOTIDE SEQUENCE</scope>
    <source>
        <strain evidence="2">CBHHK188m</strain>
    </source>
</reference>
<keyword evidence="3" id="KW-1185">Reference proteome</keyword>
<dbReference type="Proteomes" id="UP001215280">
    <property type="component" value="Unassembled WGS sequence"/>
</dbReference>
<evidence type="ECO:0000256" key="1">
    <source>
        <dbReference type="SAM" id="MobiDB-lite"/>
    </source>
</evidence>
<gene>
    <name evidence="2" type="ORF">DFH07DRAFT_978094</name>
</gene>
<comment type="caution">
    <text evidence="2">The sequence shown here is derived from an EMBL/GenBank/DDBJ whole genome shotgun (WGS) entry which is preliminary data.</text>
</comment>
<dbReference type="AlphaFoldDB" id="A0AAD7N534"/>
<feature type="region of interest" description="Disordered" evidence="1">
    <location>
        <begin position="236"/>
        <end position="257"/>
    </location>
</feature>
<proteinExistence type="predicted"/>